<protein>
    <recommendedName>
        <fullName evidence="2">YCII-related domain-containing protein</fullName>
    </recommendedName>
</protein>
<feature type="domain" description="YCII-related" evidence="2">
    <location>
        <begin position="14"/>
        <end position="85"/>
    </location>
</feature>
<accession>A0AAC9PVF7</accession>
<dbReference type="InterPro" id="IPR005545">
    <property type="entry name" value="YCII"/>
</dbReference>
<dbReference type="KEGG" id="acad:UA74_29470"/>
<evidence type="ECO:0000313" key="4">
    <source>
        <dbReference type="Proteomes" id="UP000185511"/>
    </source>
</evidence>
<dbReference type="EMBL" id="CP016076">
    <property type="protein sequence ID" value="APU17886.1"/>
    <property type="molecule type" value="Genomic_DNA"/>
</dbReference>
<evidence type="ECO:0000259" key="2">
    <source>
        <dbReference type="Pfam" id="PF03795"/>
    </source>
</evidence>
<dbReference type="SUPFAM" id="SSF54909">
    <property type="entry name" value="Dimeric alpha+beta barrel"/>
    <property type="match status" value="1"/>
</dbReference>
<reference evidence="4" key="1">
    <citation type="submission" date="2016-06" db="EMBL/GenBank/DDBJ databases">
        <title>Complete genome sequence of Actinoalloteichus fjordicus DSM 46855 (=ADI127-17), type strain of the new species Actinoalloteichus fjordicus.</title>
        <authorList>
            <person name="Ruckert C."/>
            <person name="Nouioui I."/>
            <person name="Willmese J."/>
            <person name="van Wezel G."/>
            <person name="Klenk H.-P."/>
            <person name="Kalinowski J."/>
            <person name="Zotchev S.B."/>
        </authorList>
    </citation>
    <scope>NUCLEOTIDE SEQUENCE [LARGE SCALE GENOMIC DNA]</scope>
    <source>
        <strain evidence="4">ADI127-7</strain>
    </source>
</reference>
<dbReference type="InterPro" id="IPR011008">
    <property type="entry name" value="Dimeric_a/b-barrel"/>
</dbReference>
<sequence length="95" mass="10692">MARFAVQLVFTSDTERRLGVRPAHRDYLTTLAEKGSLLVAGPWADDTGALLVYDVADENELQRLLHEDPYWPAEVVAEVIIREWTPLIGAWLTAT</sequence>
<dbReference type="InterPro" id="IPR051807">
    <property type="entry name" value="Sec-metab_biosynth-assoc"/>
</dbReference>
<dbReference type="Proteomes" id="UP000185511">
    <property type="component" value="Chromosome"/>
</dbReference>
<evidence type="ECO:0000313" key="3">
    <source>
        <dbReference type="EMBL" id="APU17886.1"/>
    </source>
</evidence>
<dbReference type="AlphaFoldDB" id="A0AAC9PVF7"/>
<organism evidence="3 4">
    <name type="scientific">Actinoalloteichus fjordicus</name>
    <dbReference type="NCBI Taxonomy" id="1612552"/>
    <lineage>
        <taxon>Bacteria</taxon>
        <taxon>Bacillati</taxon>
        <taxon>Actinomycetota</taxon>
        <taxon>Actinomycetes</taxon>
        <taxon>Pseudonocardiales</taxon>
        <taxon>Pseudonocardiaceae</taxon>
        <taxon>Actinoalloteichus</taxon>
    </lineage>
</organism>
<dbReference type="RefSeq" id="WP_075743115.1">
    <property type="nucleotide sequence ID" value="NZ_CP016076.1"/>
</dbReference>
<comment type="similarity">
    <text evidence="1">Belongs to the YciI family.</text>
</comment>
<keyword evidence="4" id="KW-1185">Reference proteome</keyword>
<evidence type="ECO:0000256" key="1">
    <source>
        <dbReference type="ARBA" id="ARBA00007689"/>
    </source>
</evidence>
<gene>
    <name evidence="3" type="ORF">UA74_29470</name>
</gene>
<dbReference type="Gene3D" id="3.30.70.1060">
    <property type="entry name" value="Dimeric alpha+beta barrel"/>
    <property type="match status" value="1"/>
</dbReference>
<dbReference type="Pfam" id="PF03795">
    <property type="entry name" value="YCII"/>
    <property type="match status" value="1"/>
</dbReference>
<dbReference type="PANTHER" id="PTHR33606:SF3">
    <property type="entry name" value="PROTEIN YCII"/>
    <property type="match status" value="1"/>
</dbReference>
<name>A0AAC9PVF7_9PSEU</name>
<dbReference type="PANTHER" id="PTHR33606">
    <property type="entry name" value="PROTEIN YCII"/>
    <property type="match status" value="1"/>
</dbReference>
<proteinExistence type="inferred from homology"/>